<dbReference type="AlphaFoldDB" id="A0A1I5F9H8"/>
<reference evidence="2" key="1">
    <citation type="submission" date="2016-10" db="EMBL/GenBank/DDBJ databases">
        <authorList>
            <person name="Varghese N."/>
        </authorList>
    </citation>
    <scope>NUCLEOTIDE SEQUENCE [LARGE SCALE GENOMIC DNA]</scope>
    <source>
        <strain evidence="2">Nsp8</strain>
    </source>
</reference>
<evidence type="ECO:0000313" key="1">
    <source>
        <dbReference type="EMBL" id="SFO20330.1"/>
    </source>
</evidence>
<proteinExistence type="predicted"/>
<dbReference type="Proteomes" id="UP000183107">
    <property type="component" value="Unassembled WGS sequence"/>
</dbReference>
<evidence type="ECO:0000313" key="2">
    <source>
        <dbReference type="Proteomes" id="UP000183107"/>
    </source>
</evidence>
<sequence length="42" mass="4913">MSGETQSFQKSRPEMIYVNYSEIVYMAITEIGFLEVPLDEHE</sequence>
<dbReference type="EMBL" id="FOVJ01000011">
    <property type="protein sequence ID" value="SFO20330.1"/>
    <property type="molecule type" value="Genomic_DNA"/>
</dbReference>
<accession>A0A1I5F9H8</accession>
<gene>
    <name evidence="1" type="ORF">SAMN05216386_2932</name>
</gene>
<name>A0A1I5F9H8_9PROT</name>
<keyword evidence="2" id="KW-1185">Reference proteome</keyword>
<protein>
    <submittedName>
        <fullName evidence="1">Uncharacterized protein</fullName>
    </submittedName>
</protein>
<organism evidence="1 2">
    <name type="scientific">Nitrosospira briensis</name>
    <dbReference type="NCBI Taxonomy" id="35799"/>
    <lineage>
        <taxon>Bacteria</taxon>
        <taxon>Pseudomonadati</taxon>
        <taxon>Pseudomonadota</taxon>
        <taxon>Betaproteobacteria</taxon>
        <taxon>Nitrosomonadales</taxon>
        <taxon>Nitrosomonadaceae</taxon>
        <taxon>Nitrosospira</taxon>
    </lineage>
</organism>